<keyword evidence="5 8" id="KW-0812">Transmembrane</keyword>
<evidence type="ECO:0000256" key="4">
    <source>
        <dbReference type="ARBA" id="ARBA00022519"/>
    </source>
</evidence>
<accession>A0A1I0YCI9</accession>
<feature type="transmembrane region" description="Helical" evidence="8">
    <location>
        <begin position="278"/>
        <end position="299"/>
    </location>
</feature>
<protein>
    <submittedName>
        <fullName evidence="11">Thiamine transport system permease protein</fullName>
    </submittedName>
</protein>
<evidence type="ECO:0000313" key="11">
    <source>
        <dbReference type="EMBL" id="SFB10486.1"/>
    </source>
</evidence>
<feature type="transmembrane region" description="Helical" evidence="8">
    <location>
        <begin position="400"/>
        <end position="419"/>
    </location>
</feature>
<feature type="transmembrane region" description="Helical" evidence="8">
    <location>
        <begin position="473"/>
        <end position="492"/>
    </location>
</feature>
<feature type="transmembrane region" description="Helical" evidence="8">
    <location>
        <begin position="431"/>
        <end position="458"/>
    </location>
</feature>
<evidence type="ECO:0000256" key="1">
    <source>
        <dbReference type="ARBA" id="ARBA00004429"/>
    </source>
</evidence>
<feature type="transmembrane region" description="Helical" evidence="8">
    <location>
        <begin position="108"/>
        <end position="127"/>
    </location>
</feature>
<evidence type="ECO:0000256" key="3">
    <source>
        <dbReference type="ARBA" id="ARBA00022475"/>
    </source>
</evidence>
<feature type="domain" description="ABC transmembrane type-1" evidence="10">
    <location>
        <begin position="104"/>
        <end position="297"/>
    </location>
</feature>
<keyword evidence="4" id="KW-0997">Cell inner membrane</keyword>
<evidence type="ECO:0000259" key="10">
    <source>
        <dbReference type="PROSITE" id="PS50928"/>
    </source>
</evidence>
<dbReference type="Pfam" id="PF00528">
    <property type="entry name" value="BPD_transp_1"/>
    <property type="match status" value="1"/>
</dbReference>
<gene>
    <name evidence="11" type="ORF">SAMN05421867_10723</name>
</gene>
<proteinExistence type="inferred from homology"/>
<feature type="transmembrane region" description="Helical" evidence="8">
    <location>
        <begin position="139"/>
        <end position="159"/>
    </location>
</feature>
<dbReference type="Proteomes" id="UP000199012">
    <property type="component" value="Unassembled WGS sequence"/>
</dbReference>
<dbReference type="SUPFAM" id="SSF161098">
    <property type="entry name" value="MetI-like"/>
    <property type="match status" value="2"/>
</dbReference>
<dbReference type="EMBL" id="FOKA01000007">
    <property type="protein sequence ID" value="SFB10486.1"/>
    <property type="molecule type" value="Genomic_DNA"/>
</dbReference>
<dbReference type="Gene3D" id="1.10.3720.10">
    <property type="entry name" value="MetI-like"/>
    <property type="match status" value="2"/>
</dbReference>
<comment type="subcellular location">
    <subcellularLocation>
        <location evidence="1">Cell inner membrane</location>
        <topology evidence="1">Multi-pass membrane protein</topology>
    </subcellularLocation>
    <subcellularLocation>
        <location evidence="8">Cell membrane</location>
        <topology evidence="8">Multi-pass membrane protein</topology>
    </subcellularLocation>
</comment>
<evidence type="ECO:0000256" key="6">
    <source>
        <dbReference type="ARBA" id="ARBA00022989"/>
    </source>
</evidence>
<dbReference type="PANTHER" id="PTHR43357">
    <property type="entry name" value="INNER MEMBRANE ABC TRANSPORTER PERMEASE PROTEIN YDCV"/>
    <property type="match status" value="1"/>
</dbReference>
<feature type="transmembrane region" description="Helical" evidence="8">
    <location>
        <begin position="528"/>
        <end position="553"/>
    </location>
</feature>
<keyword evidence="2 8" id="KW-0813">Transport</keyword>
<name>A0A1I0YCI9_9CELL</name>
<feature type="transmembrane region" description="Helical" evidence="8">
    <location>
        <begin position="50"/>
        <end position="70"/>
    </location>
</feature>
<dbReference type="PANTHER" id="PTHR43357:SF4">
    <property type="entry name" value="INNER MEMBRANE ABC TRANSPORTER PERMEASE PROTEIN YDCV"/>
    <property type="match status" value="1"/>
</dbReference>
<feature type="domain" description="ABC transmembrane type-1" evidence="10">
    <location>
        <begin position="394"/>
        <end position="595"/>
    </location>
</feature>
<dbReference type="GO" id="GO:0005886">
    <property type="term" value="C:plasma membrane"/>
    <property type="evidence" value="ECO:0007669"/>
    <property type="project" value="UniProtKB-SubCell"/>
</dbReference>
<organism evidence="11 12">
    <name type="scientific">Cellulomonas marina</name>
    <dbReference type="NCBI Taxonomy" id="988821"/>
    <lineage>
        <taxon>Bacteria</taxon>
        <taxon>Bacillati</taxon>
        <taxon>Actinomycetota</taxon>
        <taxon>Actinomycetes</taxon>
        <taxon>Micrococcales</taxon>
        <taxon>Cellulomonadaceae</taxon>
        <taxon>Cellulomonas</taxon>
    </lineage>
</organism>
<feature type="transmembrane region" description="Helical" evidence="8">
    <location>
        <begin position="231"/>
        <end position="258"/>
    </location>
</feature>
<evidence type="ECO:0000313" key="12">
    <source>
        <dbReference type="Proteomes" id="UP000199012"/>
    </source>
</evidence>
<dbReference type="GO" id="GO:0055085">
    <property type="term" value="P:transmembrane transport"/>
    <property type="evidence" value="ECO:0007669"/>
    <property type="project" value="InterPro"/>
</dbReference>
<evidence type="ECO:0000256" key="9">
    <source>
        <dbReference type="SAM" id="MobiDB-lite"/>
    </source>
</evidence>
<reference evidence="12" key="1">
    <citation type="submission" date="2016-10" db="EMBL/GenBank/DDBJ databases">
        <authorList>
            <person name="Varghese N."/>
            <person name="Submissions S."/>
        </authorList>
    </citation>
    <scope>NUCLEOTIDE SEQUENCE [LARGE SCALE GENOMIC DNA]</scope>
    <source>
        <strain evidence="12">CGMCC 4.6945</strain>
    </source>
</reference>
<dbReference type="InterPro" id="IPR035906">
    <property type="entry name" value="MetI-like_sf"/>
</dbReference>
<feature type="compositionally biased region" description="Pro residues" evidence="9">
    <location>
        <begin position="10"/>
        <end position="24"/>
    </location>
</feature>
<feature type="compositionally biased region" description="Low complexity" evidence="9">
    <location>
        <begin position="25"/>
        <end position="45"/>
    </location>
</feature>
<evidence type="ECO:0000256" key="8">
    <source>
        <dbReference type="RuleBase" id="RU363032"/>
    </source>
</evidence>
<dbReference type="PROSITE" id="PS50928">
    <property type="entry name" value="ABC_TM1"/>
    <property type="match status" value="2"/>
</dbReference>
<keyword evidence="6 8" id="KW-1133">Transmembrane helix</keyword>
<feature type="transmembrane region" description="Helical" evidence="8">
    <location>
        <begin position="573"/>
        <end position="595"/>
    </location>
</feature>
<keyword evidence="3" id="KW-1003">Cell membrane</keyword>
<keyword evidence="7 8" id="KW-0472">Membrane</keyword>
<feature type="transmembrane region" description="Helical" evidence="8">
    <location>
        <begin position="171"/>
        <end position="193"/>
    </location>
</feature>
<dbReference type="STRING" id="988821.SAMN05421867_10723"/>
<evidence type="ECO:0000256" key="7">
    <source>
        <dbReference type="ARBA" id="ARBA00023136"/>
    </source>
</evidence>
<evidence type="ECO:0000256" key="2">
    <source>
        <dbReference type="ARBA" id="ARBA00022448"/>
    </source>
</evidence>
<feature type="transmembrane region" description="Helical" evidence="8">
    <location>
        <begin position="340"/>
        <end position="362"/>
    </location>
</feature>
<evidence type="ECO:0000256" key="5">
    <source>
        <dbReference type="ARBA" id="ARBA00022692"/>
    </source>
</evidence>
<keyword evidence="12" id="KW-1185">Reference proteome</keyword>
<dbReference type="InterPro" id="IPR000515">
    <property type="entry name" value="MetI-like"/>
</dbReference>
<comment type="similarity">
    <text evidence="8">Belongs to the binding-protein-dependent transport system permease family.</text>
</comment>
<sequence>MTLREETAAPPLPVGVPSASPPAGVPAARARAARRGPAQGRGPRPSLAQVLGWTVAVLVPLVVLGMFFAWPVVATVTRGFVADGALDLSGFGDVFARPRTWRVIRQTLLQASVATVVAVGLGVPGAYVLHRCRFPGRDLVRALVTVPFVLPTVVVGVAFRSLLVEGGPLGFLGWDGSLAGIVAALVFFNYAVVVRTVGGTWAQLDERPAQAARSLGASPGRVLRTVTLPALAPAIASAASLVFLFCATSFGTVLVLGGLRHGTVETEIWIQTVQLLDLRAAAVLSVVQLVLVASVLLVAGRLRARRERALPLGTRRASERVLRLRRVPGTPRGEGRGGDVAAVVVTALTVVALAVPLVNLVVRSLRVGEGWGLAHYRALARRADGMPVSVLDATVTSVRAALDATVLALVVGVLVALVLSRRPRAAVGRRAVSVLDAVVMLPLGVSAVTVGLGFLLALHRPFGLDLDLRTSPLLVPVAQAVVAVPLVVRTVLPVLRSVDPRLPQVAATLGAGPGRVLRTVDGALAARAGGLAVGFALAASLGEFGATSFVARADAPTLPVMVYRLIGRPGAESYGQALAASVLLAVLTAVVIAACERLRAPGTVSDW</sequence>
<dbReference type="AlphaFoldDB" id="A0A1I0YCI9"/>
<feature type="region of interest" description="Disordered" evidence="9">
    <location>
        <begin position="1"/>
        <end position="45"/>
    </location>
</feature>
<dbReference type="CDD" id="cd06261">
    <property type="entry name" value="TM_PBP2"/>
    <property type="match status" value="1"/>
</dbReference>